<dbReference type="EMBL" id="MN740765">
    <property type="protein sequence ID" value="QHS82333.1"/>
    <property type="molecule type" value="Genomic_DNA"/>
</dbReference>
<organism evidence="1">
    <name type="scientific">viral metagenome</name>
    <dbReference type="NCBI Taxonomy" id="1070528"/>
    <lineage>
        <taxon>unclassified sequences</taxon>
        <taxon>metagenomes</taxon>
        <taxon>organismal metagenomes</taxon>
    </lineage>
</organism>
<name>A0A6C0AS77_9ZZZZ</name>
<reference evidence="1" key="1">
    <citation type="journal article" date="2020" name="Nature">
        <title>Giant virus diversity and host interactions through global metagenomics.</title>
        <authorList>
            <person name="Schulz F."/>
            <person name="Roux S."/>
            <person name="Paez-Espino D."/>
            <person name="Jungbluth S."/>
            <person name="Walsh D.A."/>
            <person name="Denef V.J."/>
            <person name="McMahon K.D."/>
            <person name="Konstantinidis K.T."/>
            <person name="Eloe-Fadrosh E.A."/>
            <person name="Kyrpides N.C."/>
            <person name="Woyke T."/>
        </authorList>
    </citation>
    <scope>NUCLEOTIDE SEQUENCE</scope>
    <source>
        <strain evidence="1">GVMAG-S-1101165-79</strain>
    </source>
</reference>
<sequence>MKERKIYKMINTIIHNDIIGYKNKILTNSIKTSINSLKTYLNSFQKNIIKYSVFYKNLSNKFNLNIINTNTFNSSSSSIIKHPTIEKSFLMNTRFVNYSLDSIGRSDINNKKCITVNKISLLDQSFNEIHFKYLYPTNYNSKYIGIEDIRLFNFNDDIYFIGIFYNQELEKTQIVSNKYMYSNDYYPIIINLTFKTDFKWEKNWVFFNNNDKLNIVYKWYPIYICEINYENQQLNLIQTIDNLPSIFKDFRGSTNGLHFDNKIWFIVHQQNSIINNIKSYVHNFVVFDKNMKLLGYSKTFKFENNLVEFCIGMEITDKNHFLITYSTLDSSSKLVIFLPEYVNSLIYYI</sequence>
<accession>A0A6C0AS77</accession>
<dbReference type="AlphaFoldDB" id="A0A6C0AS77"/>
<proteinExistence type="predicted"/>
<protein>
    <submittedName>
        <fullName evidence="1">Uncharacterized protein</fullName>
    </submittedName>
</protein>
<evidence type="ECO:0000313" key="1">
    <source>
        <dbReference type="EMBL" id="QHS82333.1"/>
    </source>
</evidence>